<dbReference type="PANTHER" id="PTHR38776">
    <property type="entry name" value="MLTA-INTERACTING PROTEIN-RELATED"/>
    <property type="match status" value="1"/>
</dbReference>
<evidence type="ECO:0000256" key="3">
    <source>
        <dbReference type="ARBA" id="ARBA00022729"/>
    </source>
</evidence>
<dbReference type="GO" id="GO:0009279">
    <property type="term" value="C:cell outer membrane"/>
    <property type="evidence" value="ECO:0007669"/>
    <property type="project" value="UniProtKB-SubCell"/>
</dbReference>
<dbReference type="EMBL" id="CP071504">
    <property type="protein sequence ID" value="QSX30475.1"/>
    <property type="molecule type" value="Genomic_DNA"/>
</dbReference>
<feature type="chain" id="PRO_5037629722" evidence="6">
    <location>
        <begin position="28"/>
        <end position="283"/>
    </location>
</feature>
<name>A0A974XL89_9GAMM</name>
<accession>A0A974XL89</accession>
<keyword evidence="8" id="KW-1185">Reference proteome</keyword>
<dbReference type="PANTHER" id="PTHR38776:SF1">
    <property type="entry name" value="MLTA-INTERACTING PROTEIN-RELATED"/>
    <property type="match status" value="1"/>
</dbReference>
<feature type="signal peptide" evidence="6">
    <location>
        <begin position="1"/>
        <end position="27"/>
    </location>
</feature>
<dbReference type="KEGG" id="scyp:JYB88_02105"/>
<dbReference type="InterPro" id="IPR010583">
    <property type="entry name" value="MipA"/>
</dbReference>
<dbReference type="Pfam" id="PF06629">
    <property type="entry name" value="MipA"/>
    <property type="match status" value="1"/>
</dbReference>
<protein>
    <submittedName>
        <fullName evidence="7">MipA/OmpV family protein</fullName>
    </submittedName>
</protein>
<dbReference type="GO" id="GO:0009252">
    <property type="term" value="P:peptidoglycan biosynthetic process"/>
    <property type="evidence" value="ECO:0007669"/>
    <property type="project" value="TreeGrafter"/>
</dbReference>
<keyword evidence="3 6" id="KW-0732">Signal</keyword>
<organism evidence="7 8">
    <name type="scientific">Shewanella cyperi</name>
    <dbReference type="NCBI Taxonomy" id="2814292"/>
    <lineage>
        <taxon>Bacteria</taxon>
        <taxon>Pseudomonadati</taxon>
        <taxon>Pseudomonadota</taxon>
        <taxon>Gammaproteobacteria</taxon>
        <taxon>Alteromonadales</taxon>
        <taxon>Shewanellaceae</taxon>
        <taxon>Shewanella</taxon>
    </lineage>
</organism>
<comment type="subcellular location">
    <subcellularLocation>
        <location evidence="1">Cell outer membrane</location>
    </subcellularLocation>
</comment>
<gene>
    <name evidence="7" type="ORF">JYB88_02105</name>
</gene>
<proteinExistence type="inferred from homology"/>
<evidence type="ECO:0000313" key="8">
    <source>
        <dbReference type="Proteomes" id="UP000663281"/>
    </source>
</evidence>
<keyword evidence="5" id="KW-0998">Cell outer membrane</keyword>
<evidence type="ECO:0000256" key="5">
    <source>
        <dbReference type="ARBA" id="ARBA00023237"/>
    </source>
</evidence>
<reference evidence="7 8" key="1">
    <citation type="submission" date="2021-03" db="EMBL/GenBank/DDBJ databases">
        <title>Novel species identification of genus Shewanella.</title>
        <authorList>
            <person name="Liu G."/>
            <person name="Zhang Q."/>
        </authorList>
    </citation>
    <scope>NUCLEOTIDE SEQUENCE [LARGE SCALE GENOMIC DNA]</scope>
    <source>
        <strain evidence="7 8">FJAT-53726</strain>
    </source>
</reference>
<evidence type="ECO:0000256" key="1">
    <source>
        <dbReference type="ARBA" id="ARBA00004442"/>
    </source>
</evidence>
<dbReference type="Proteomes" id="UP000663281">
    <property type="component" value="Chromosome"/>
</dbReference>
<comment type="similarity">
    <text evidence="2">Belongs to the MipA/OmpV family.</text>
</comment>
<evidence type="ECO:0000256" key="6">
    <source>
        <dbReference type="SAM" id="SignalP"/>
    </source>
</evidence>
<dbReference type="RefSeq" id="WP_207321812.1">
    <property type="nucleotide sequence ID" value="NZ_CP071501.1"/>
</dbReference>
<evidence type="ECO:0000256" key="2">
    <source>
        <dbReference type="ARBA" id="ARBA00005722"/>
    </source>
</evidence>
<dbReference type="AlphaFoldDB" id="A0A974XL89"/>
<dbReference type="SUPFAM" id="SSF56935">
    <property type="entry name" value="Porins"/>
    <property type="match status" value="1"/>
</dbReference>
<evidence type="ECO:0000313" key="7">
    <source>
        <dbReference type="EMBL" id="QSX30475.1"/>
    </source>
</evidence>
<keyword evidence="4" id="KW-0472">Membrane</keyword>
<evidence type="ECO:0000256" key="4">
    <source>
        <dbReference type="ARBA" id="ARBA00023136"/>
    </source>
</evidence>
<sequence>MFNCCFSLWRRLVPALLLCLPLFGTQAQEVAASSGKLSLALGVGRYNSMMYQGQDVPLYLLPRWSYYGERFYVEDLNLGFNLLESDSFSWDLTTKQSFDALMFRQDNSLNDSLLAGLTAGNVLLALPSWEADPKALFHLKDRHFSYLAGSTLFWRHGDWQFSSALHADVSNVHGGLEWDNQLRYLTKLGPLDVATTVGGRWLDSHYSNYYFGITKLETSRVWSSRPDAQWLPSLKLELSWPLDEDLRLIGSWRREWLSSAFDNSYFLASKTHDIWFIGVMKTW</sequence>